<evidence type="ECO:0000313" key="5">
    <source>
        <dbReference type="Proteomes" id="UP000319801"/>
    </source>
</evidence>
<gene>
    <name evidence="4" type="ORF">Baya_1314</name>
</gene>
<name>A0A556TKU1_BAGYA</name>
<evidence type="ECO:0000313" key="4">
    <source>
        <dbReference type="EMBL" id="TSK17934.1"/>
    </source>
</evidence>
<dbReference type="AlphaFoldDB" id="A0A556TKU1"/>
<feature type="coiled-coil region" evidence="1">
    <location>
        <begin position="213"/>
        <end position="240"/>
    </location>
</feature>
<dbReference type="PROSITE" id="PS51457">
    <property type="entry name" value="BEN"/>
    <property type="match status" value="1"/>
</dbReference>
<dbReference type="OrthoDB" id="8939517at2759"/>
<organism evidence="4 5">
    <name type="scientific">Bagarius yarrelli</name>
    <name type="common">Goonch</name>
    <name type="synonym">Bagrus yarrelli</name>
    <dbReference type="NCBI Taxonomy" id="175774"/>
    <lineage>
        <taxon>Eukaryota</taxon>
        <taxon>Metazoa</taxon>
        <taxon>Chordata</taxon>
        <taxon>Craniata</taxon>
        <taxon>Vertebrata</taxon>
        <taxon>Euteleostomi</taxon>
        <taxon>Actinopterygii</taxon>
        <taxon>Neopterygii</taxon>
        <taxon>Teleostei</taxon>
        <taxon>Ostariophysi</taxon>
        <taxon>Siluriformes</taxon>
        <taxon>Sisoridae</taxon>
        <taxon>Sisorinae</taxon>
        <taxon>Bagarius</taxon>
    </lineage>
</organism>
<dbReference type="Proteomes" id="UP000319801">
    <property type="component" value="Unassembled WGS sequence"/>
</dbReference>
<sequence>MPRTYKTSRLVIGIPPNLHDPLLPVSDKKTEPKKNSANQALNGELRMDMDSTSYDNGSVEGKSSKNIISSSPSGSPATSLECDPEVKEGFLCLSEEDEGQAEPDEAKDRNKEKMDMDPEKEEKKEGVKECCVTDGTGQSTPSGKKRSLSPVEWKNVWKDGTIKEERAGRRARVEGVQLEAQLELKITANAGSRLKLEKLVQQLVEERLRVLQLTVFDRNLQELRNRIEKIDAATKQQKSVHMLQAALINHRGPAVVSITNEQLSTFTQRFLKLEARVGWLEARLNKKTLPSHPQSMSAESMVNVPLLVPTPLDIQSDCQQSFKTCKYSTSASRNLDDADFRFPPVDSKPLTDHTIKMKTKINASLGSATHLGPTNHQLATGSMLDCKSSPFQEHSVNNTSQYCSEKSHHVRRSLIHGVILPDVVLNHVSIKIEKQLYLNSAGLDGRPRADRFAVCLFKRLIPLSVYQKWAGMVNYDGSRGKNALPSNLRQAISDAVSRKFHLKAHDWKQIRDRINELLRKKRLSFSLF</sequence>
<dbReference type="InterPro" id="IPR018379">
    <property type="entry name" value="BEN_domain"/>
</dbReference>
<evidence type="ECO:0000256" key="1">
    <source>
        <dbReference type="SAM" id="Coils"/>
    </source>
</evidence>
<feature type="region of interest" description="Disordered" evidence="2">
    <location>
        <begin position="94"/>
        <end position="147"/>
    </location>
</feature>
<dbReference type="Pfam" id="PF16788">
    <property type="entry name" value="ATF7IP_BD"/>
    <property type="match status" value="1"/>
</dbReference>
<proteinExistence type="predicted"/>
<keyword evidence="1" id="KW-0175">Coiled coil</keyword>
<keyword evidence="5" id="KW-1185">Reference proteome</keyword>
<dbReference type="InterPro" id="IPR031870">
    <property type="entry name" value="ATF7IP_BD"/>
</dbReference>
<reference evidence="4 5" key="1">
    <citation type="journal article" date="2019" name="Genome Biol. Evol.">
        <title>Whole-Genome Sequencing of the Giant Devil Catfish, Bagarius yarrelli.</title>
        <authorList>
            <person name="Jiang W."/>
            <person name="Lv Y."/>
            <person name="Cheng L."/>
            <person name="Yang K."/>
            <person name="Chao B."/>
            <person name="Wang X."/>
            <person name="Li Y."/>
            <person name="Pan X."/>
            <person name="You X."/>
            <person name="Zhang Y."/>
            <person name="Yang J."/>
            <person name="Li J."/>
            <person name="Zhang X."/>
            <person name="Liu S."/>
            <person name="Sun C."/>
            <person name="Yang J."/>
            <person name="Shi Q."/>
        </authorList>
    </citation>
    <scope>NUCLEOTIDE SEQUENCE [LARGE SCALE GENOMIC DNA]</scope>
    <source>
        <strain evidence="4">JWS20170419001</strain>
        <tissue evidence="4">Muscle</tissue>
    </source>
</reference>
<feature type="compositionally biased region" description="Acidic residues" evidence="2">
    <location>
        <begin position="94"/>
        <end position="103"/>
    </location>
</feature>
<feature type="region of interest" description="Disordered" evidence="2">
    <location>
        <begin position="17"/>
        <end position="82"/>
    </location>
</feature>
<feature type="compositionally biased region" description="Basic and acidic residues" evidence="2">
    <location>
        <begin position="104"/>
        <end position="128"/>
    </location>
</feature>
<evidence type="ECO:0000256" key="2">
    <source>
        <dbReference type="SAM" id="MobiDB-lite"/>
    </source>
</evidence>
<accession>A0A556TKU1</accession>
<dbReference type="GO" id="GO:0003677">
    <property type="term" value="F:DNA binding"/>
    <property type="evidence" value="ECO:0007669"/>
    <property type="project" value="InterPro"/>
</dbReference>
<evidence type="ECO:0000259" key="3">
    <source>
        <dbReference type="PROSITE" id="PS51457"/>
    </source>
</evidence>
<dbReference type="EMBL" id="VCAZ01000004">
    <property type="protein sequence ID" value="TSK17934.1"/>
    <property type="molecule type" value="Genomic_DNA"/>
</dbReference>
<feature type="domain" description="BEN" evidence="3">
    <location>
        <begin position="420"/>
        <end position="525"/>
    </location>
</feature>
<comment type="caution">
    <text evidence="4">The sequence shown here is derived from an EMBL/GenBank/DDBJ whole genome shotgun (WGS) entry which is preliminary data.</text>
</comment>
<feature type="compositionally biased region" description="Low complexity" evidence="2">
    <location>
        <begin position="64"/>
        <end position="76"/>
    </location>
</feature>
<protein>
    <submittedName>
        <fullName evidence="4">Activating transcription factor 7-interacting protein 1</fullName>
    </submittedName>
</protein>